<proteinExistence type="predicted"/>
<dbReference type="Gene3D" id="3.40.50.300">
    <property type="entry name" value="P-loop containing nucleotide triphosphate hydrolases"/>
    <property type="match status" value="1"/>
</dbReference>
<gene>
    <name evidence="5" type="ordered locus">Ferp_1500</name>
</gene>
<dbReference type="KEGG" id="fpl:Ferp_1500"/>
<dbReference type="HOGENOM" id="CLU_000604_1_23_2"/>
<dbReference type="InterPro" id="IPR013563">
    <property type="entry name" value="Oligopep_ABC_C"/>
</dbReference>
<dbReference type="Proteomes" id="UP000002613">
    <property type="component" value="Chromosome"/>
</dbReference>
<name>D3RYT8_FERPA</name>
<keyword evidence="1" id="KW-0813">Transport</keyword>
<dbReference type="eggNOG" id="arCOG00184">
    <property type="taxonomic scope" value="Archaea"/>
</dbReference>
<protein>
    <submittedName>
        <fullName evidence="5">Oligopeptide/dipeptide ABC transporter, ATPase subunit</fullName>
    </submittedName>
</protein>
<dbReference type="GeneID" id="8779020"/>
<dbReference type="CDD" id="cd03257">
    <property type="entry name" value="ABC_NikE_OppD_transporters"/>
    <property type="match status" value="1"/>
</dbReference>
<dbReference type="SMART" id="SM00382">
    <property type="entry name" value="AAA"/>
    <property type="match status" value="1"/>
</dbReference>
<dbReference type="InterPro" id="IPR003593">
    <property type="entry name" value="AAA+_ATPase"/>
</dbReference>
<dbReference type="Pfam" id="PF00005">
    <property type="entry name" value="ABC_tran"/>
    <property type="match status" value="1"/>
</dbReference>
<organism evidence="5 6">
    <name type="scientific">Ferroglobus placidus (strain DSM 10642 / AEDII12DO)</name>
    <dbReference type="NCBI Taxonomy" id="589924"/>
    <lineage>
        <taxon>Archaea</taxon>
        <taxon>Methanobacteriati</taxon>
        <taxon>Methanobacteriota</taxon>
        <taxon>Archaeoglobi</taxon>
        <taxon>Archaeoglobales</taxon>
        <taxon>Archaeoglobaceae</taxon>
        <taxon>Ferroglobus</taxon>
    </lineage>
</organism>
<evidence type="ECO:0000259" key="4">
    <source>
        <dbReference type="PROSITE" id="PS50893"/>
    </source>
</evidence>
<dbReference type="InterPro" id="IPR003439">
    <property type="entry name" value="ABC_transporter-like_ATP-bd"/>
</dbReference>
<dbReference type="RefSeq" id="WP_012965992.1">
    <property type="nucleotide sequence ID" value="NC_013849.1"/>
</dbReference>
<dbReference type="FunFam" id="3.40.50.300:FF:000016">
    <property type="entry name" value="Oligopeptide ABC transporter ATP-binding component"/>
    <property type="match status" value="1"/>
</dbReference>
<dbReference type="GO" id="GO:0015833">
    <property type="term" value="P:peptide transport"/>
    <property type="evidence" value="ECO:0007669"/>
    <property type="project" value="InterPro"/>
</dbReference>
<dbReference type="GO" id="GO:0016887">
    <property type="term" value="F:ATP hydrolysis activity"/>
    <property type="evidence" value="ECO:0007669"/>
    <property type="project" value="InterPro"/>
</dbReference>
<dbReference type="InterPro" id="IPR027417">
    <property type="entry name" value="P-loop_NTPase"/>
</dbReference>
<keyword evidence="6" id="KW-1185">Reference proteome</keyword>
<dbReference type="AlphaFoldDB" id="D3RYT8"/>
<evidence type="ECO:0000256" key="3">
    <source>
        <dbReference type="ARBA" id="ARBA00022840"/>
    </source>
</evidence>
<dbReference type="GO" id="GO:0055085">
    <property type="term" value="P:transmembrane transport"/>
    <property type="evidence" value="ECO:0007669"/>
    <property type="project" value="UniProtKB-ARBA"/>
</dbReference>
<feature type="domain" description="ABC transporter" evidence="4">
    <location>
        <begin position="2"/>
        <end position="257"/>
    </location>
</feature>
<dbReference type="PANTHER" id="PTHR43776">
    <property type="entry name" value="TRANSPORT ATP-BINDING PROTEIN"/>
    <property type="match status" value="1"/>
</dbReference>
<evidence type="ECO:0000313" key="6">
    <source>
        <dbReference type="Proteomes" id="UP000002613"/>
    </source>
</evidence>
<keyword evidence="2" id="KW-0547">Nucleotide-binding</keyword>
<dbReference type="EMBL" id="CP001899">
    <property type="protein sequence ID" value="ADC65651.1"/>
    <property type="molecule type" value="Genomic_DNA"/>
</dbReference>
<sequence>MLRVENLKKYFPVQKSFIEMLFARKLEFIRAVDGVSFEVDRGEVLCLVGESGCGKTTTGRMIVKLEEPSDGKIIFKGRDITHLEGEELREIRRHIQMVFQDPYASLNPRMTIGEHLVDPLLIHDLATRVEAEEIAKDMLNKVGLPAEQFFNRFPHQLSGGQRQRVAIARAMILEPEFVVADEPVSQIDVSLRAAILELLLRFKRELNQSMIFITHDLSITRVIGDRIAVMYLGKIVEMGEVNSIVKRPMHPYTAALLSAVPSFVKKKLRIDVIGEIANPREIPKGCRYSPRCPFAKDVCRKEEPELEKVEDRFVACHFPLDVEF</sequence>
<keyword evidence="3" id="KW-0067">ATP-binding</keyword>
<reference evidence="6" key="1">
    <citation type="submission" date="2010-02" db="EMBL/GenBank/DDBJ databases">
        <title>Complete sequence of Ferroglobus placidus DSM 10642.</title>
        <authorList>
            <consortium name="US DOE Joint Genome Institute"/>
            <person name="Lucas S."/>
            <person name="Copeland A."/>
            <person name="Lapidus A."/>
            <person name="Cheng J.-F."/>
            <person name="Bruce D."/>
            <person name="Goodwin L."/>
            <person name="Pitluck S."/>
            <person name="Saunders E."/>
            <person name="Brettin T."/>
            <person name="Detter J.C."/>
            <person name="Han C."/>
            <person name="Tapia R."/>
            <person name="Larimer F."/>
            <person name="Land M."/>
            <person name="Hauser L."/>
            <person name="Kyrpides N."/>
            <person name="Ivanova N."/>
            <person name="Holmes D."/>
            <person name="Lovley D."/>
            <person name="Kyrpides N."/>
            <person name="Anderson I.J."/>
            <person name="Woyke T."/>
        </authorList>
    </citation>
    <scope>NUCLEOTIDE SEQUENCE [LARGE SCALE GENOMIC DNA]</scope>
    <source>
        <strain evidence="6">DSM 10642 / AEDII12DO</strain>
    </source>
</reference>
<dbReference type="PANTHER" id="PTHR43776:SF8">
    <property type="entry name" value="ABC TRANSPORTER, ATP-BINDING PROTEIN"/>
    <property type="match status" value="1"/>
</dbReference>
<evidence type="ECO:0000313" key="5">
    <source>
        <dbReference type="EMBL" id="ADC65651.1"/>
    </source>
</evidence>
<dbReference type="STRING" id="589924.Ferp_1500"/>
<dbReference type="SUPFAM" id="SSF52540">
    <property type="entry name" value="P-loop containing nucleoside triphosphate hydrolases"/>
    <property type="match status" value="1"/>
</dbReference>
<reference evidence="5 6" key="2">
    <citation type="journal article" date="2011" name="Stand. Genomic Sci.">
        <title>Complete genome sequence of Ferroglobus placidus AEDII12DO.</title>
        <authorList>
            <person name="Anderson I."/>
            <person name="Risso C."/>
            <person name="Holmes D."/>
            <person name="Lucas S."/>
            <person name="Copeland A."/>
            <person name="Lapidus A."/>
            <person name="Cheng J.F."/>
            <person name="Bruce D."/>
            <person name="Goodwin L."/>
            <person name="Pitluck S."/>
            <person name="Saunders E."/>
            <person name="Brettin T."/>
            <person name="Detter J.C."/>
            <person name="Han C."/>
            <person name="Tapia R."/>
            <person name="Larimer F."/>
            <person name="Land M."/>
            <person name="Hauser L."/>
            <person name="Woyke T."/>
            <person name="Lovley D."/>
            <person name="Kyrpides N."/>
            <person name="Ivanova N."/>
        </authorList>
    </citation>
    <scope>NUCLEOTIDE SEQUENCE [LARGE SCALE GENOMIC DNA]</scope>
    <source>
        <strain evidence="6">DSM 10642 / AEDII12DO</strain>
    </source>
</reference>
<dbReference type="Pfam" id="PF08352">
    <property type="entry name" value="oligo_HPY"/>
    <property type="match status" value="1"/>
</dbReference>
<dbReference type="PROSITE" id="PS50893">
    <property type="entry name" value="ABC_TRANSPORTER_2"/>
    <property type="match status" value="1"/>
</dbReference>
<accession>D3RYT8</accession>
<evidence type="ECO:0000256" key="1">
    <source>
        <dbReference type="ARBA" id="ARBA00022448"/>
    </source>
</evidence>
<dbReference type="InterPro" id="IPR050319">
    <property type="entry name" value="ABC_transp_ATP-bind"/>
</dbReference>
<dbReference type="InterPro" id="IPR017871">
    <property type="entry name" value="ABC_transporter-like_CS"/>
</dbReference>
<dbReference type="PROSITE" id="PS00211">
    <property type="entry name" value="ABC_TRANSPORTER_1"/>
    <property type="match status" value="1"/>
</dbReference>
<dbReference type="GO" id="GO:0005524">
    <property type="term" value="F:ATP binding"/>
    <property type="evidence" value="ECO:0007669"/>
    <property type="project" value="UniProtKB-KW"/>
</dbReference>
<dbReference type="NCBIfam" id="TIGR01727">
    <property type="entry name" value="oligo_HPY"/>
    <property type="match status" value="1"/>
</dbReference>
<dbReference type="OrthoDB" id="18209at2157"/>
<dbReference type="PaxDb" id="589924-Ferp_1500"/>
<evidence type="ECO:0000256" key="2">
    <source>
        <dbReference type="ARBA" id="ARBA00022741"/>
    </source>
</evidence>